<evidence type="ECO:0000256" key="9">
    <source>
        <dbReference type="ARBA" id="ARBA00022670"/>
    </source>
</evidence>
<dbReference type="GO" id="GO:0005783">
    <property type="term" value="C:endoplasmic reticulum"/>
    <property type="evidence" value="ECO:0007669"/>
    <property type="project" value="UniProtKB-SubCell"/>
</dbReference>
<keyword evidence="16" id="KW-0333">Golgi apparatus</keyword>
<evidence type="ECO:0000256" key="2">
    <source>
        <dbReference type="ARBA" id="ARBA00004371"/>
    </source>
</evidence>
<dbReference type="EnsemblMetazoa" id="AALB009433-RA">
    <property type="protein sequence ID" value="AALB009433-PA"/>
    <property type="gene ID" value="AALB009433"/>
</dbReference>
<dbReference type="SMART" id="SM00360">
    <property type="entry name" value="RRM"/>
    <property type="match status" value="1"/>
</dbReference>
<proteinExistence type="inferred from homology"/>
<keyword evidence="11" id="KW-0732">Signal</keyword>
<dbReference type="Pfam" id="PF00076">
    <property type="entry name" value="RRM_1"/>
    <property type="match status" value="1"/>
</dbReference>
<dbReference type="Gene3D" id="3.50.30.30">
    <property type="match status" value="2"/>
</dbReference>
<dbReference type="GO" id="GO:0043171">
    <property type="term" value="P:peptide catabolic process"/>
    <property type="evidence" value="ECO:0007669"/>
    <property type="project" value="TreeGrafter"/>
</dbReference>
<evidence type="ECO:0000256" key="13">
    <source>
        <dbReference type="ARBA" id="ARBA00022824"/>
    </source>
</evidence>
<keyword evidence="7" id="KW-0964">Secreted</keyword>
<dbReference type="SUPFAM" id="SSF54928">
    <property type="entry name" value="RNA-binding domain, RBD"/>
    <property type="match status" value="1"/>
</dbReference>
<dbReference type="Proteomes" id="UP000069272">
    <property type="component" value="Chromosome 2R"/>
</dbReference>
<dbReference type="InterPro" id="IPR012677">
    <property type="entry name" value="Nucleotide-bd_a/b_plait_sf"/>
</dbReference>
<keyword evidence="8" id="KW-0121">Carboxypeptidase</keyword>
<evidence type="ECO:0000313" key="25">
    <source>
        <dbReference type="Proteomes" id="UP000069272"/>
    </source>
</evidence>
<dbReference type="GO" id="GO:0070573">
    <property type="term" value="F:metallodipeptidase activity"/>
    <property type="evidence" value="ECO:0007669"/>
    <property type="project" value="InterPro"/>
</dbReference>
<evidence type="ECO:0000256" key="4">
    <source>
        <dbReference type="ARBA" id="ARBA00004613"/>
    </source>
</evidence>
<feature type="region of interest" description="Disordered" evidence="23">
    <location>
        <begin position="473"/>
        <end position="524"/>
    </location>
</feature>
<dbReference type="InterPro" id="IPR035979">
    <property type="entry name" value="RBD_domain_sf"/>
</dbReference>
<dbReference type="VEuPathDB" id="VectorBase:AALB017654"/>
<evidence type="ECO:0000256" key="3">
    <source>
        <dbReference type="ARBA" id="ARBA00004555"/>
    </source>
</evidence>
<reference evidence="24" key="2">
    <citation type="submission" date="2022-08" db="UniProtKB">
        <authorList>
            <consortium name="EnsemblMetazoa"/>
        </authorList>
    </citation>
    <scope>IDENTIFICATION</scope>
    <source>
        <strain evidence="24">STECLA/ALBI9_A</strain>
    </source>
</reference>
<feature type="region of interest" description="Disordered" evidence="23">
    <location>
        <begin position="255"/>
        <end position="424"/>
    </location>
</feature>
<keyword evidence="10" id="KW-0479">Metal-binding</keyword>
<dbReference type="CDD" id="cd03883">
    <property type="entry name" value="M28_Pgcp_like"/>
    <property type="match status" value="2"/>
</dbReference>
<dbReference type="GO" id="GO:0005794">
    <property type="term" value="C:Golgi apparatus"/>
    <property type="evidence" value="ECO:0007669"/>
    <property type="project" value="UniProtKB-SubCell"/>
</dbReference>
<keyword evidence="19" id="KW-0325">Glycoprotein</keyword>
<accession>A0A182FSA6</accession>
<dbReference type="FunFam" id="3.40.630.10:FF:000036">
    <property type="entry name" value="Carboxypeptidase Q"/>
    <property type="match status" value="2"/>
</dbReference>
<keyword evidence="9" id="KW-0645">Protease</keyword>
<dbReference type="GO" id="GO:0003723">
    <property type="term" value="F:RNA binding"/>
    <property type="evidence" value="ECO:0007669"/>
    <property type="project" value="UniProtKB-UniRule"/>
</dbReference>
<evidence type="ECO:0000256" key="21">
    <source>
        <dbReference type="ARBA" id="ARBA00025833"/>
    </source>
</evidence>
<dbReference type="FunFam" id="3.50.30.30:FF:000009">
    <property type="entry name" value="Carboxypeptidase Q"/>
    <property type="match status" value="2"/>
</dbReference>
<dbReference type="Pfam" id="PF04389">
    <property type="entry name" value="Peptidase_M28"/>
    <property type="match status" value="2"/>
</dbReference>
<evidence type="ECO:0000256" key="17">
    <source>
        <dbReference type="ARBA" id="ARBA00023049"/>
    </source>
</evidence>
<feature type="region of interest" description="Disordered" evidence="23">
    <location>
        <begin position="95"/>
        <end position="180"/>
    </location>
</feature>
<feature type="compositionally biased region" description="Acidic residues" evidence="23">
    <location>
        <begin position="150"/>
        <end position="160"/>
    </location>
</feature>
<evidence type="ECO:0000256" key="15">
    <source>
        <dbReference type="ARBA" id="ARBA00022884"/>
    </source>
</evidence>
<dbReference type="VEuPathDB" id="VectorBase:AALB20_038191"/>
<reference evidence="24 25" key="1">
    <citation type="journal article" date="2017" name="G3 (Bethesda)">
        <title>The Physical Genome Mapping of Anopheles albimanus Corrected Scaffold Misassemblies and Identified Interarm Rearrangements in Genus Anopheles.</title>
        <authorList>
            <person name="Artemov G.N."/>
            <person name="Peery A.N."/>
            <person name="Jiang X."/>
            <person name="Tu Z."/>
            <person name="Stegniy V.N."/>
            <person name="Sharakhova M.V."/>
            <person name="Sharakhov I.V."/>
        </authorList>
    </citation>
    <scope>NUCLEOTIDE SEQUENCE [LARGE SCALE GENOMIC DNA]</scope>
    <source>
        <strain evidence="24 25">ALBI9_A</strain>
    </source>
</reference>
<dbReference type="STRING" id="7167.A0A182FSA6"/>
<protein>
    <recommendedName>
        <fullName evidence="6">Carboxypeptidase Q</fullName>
    </recommendedName>
    <alternativeName>
        <fullName evidence="22">Plasma glutamate carboxypeptidase</fullName>
    </alternativeName>
</protein>
<keyword evidence="15" id="KW-0694">RNA-binding</keyword>
<feature type="region of interest" description="Disordered" evidence="23">
    <location>
        <begin position="209"/>
        <end position="243"/>
    </location>
</feature>
<dbReference type="InterPro" id="IPR000504">
    <property type="entry name" value="RRM_dom"/>
</dbReference>
<keyword evidence="18" id="KW-0865">Zymogen</keyword>
<dbReference type="PANTHER" id="PTHR12053:SF3">
    <property type="entry name" value="CARBOXYPEPTIDASE Q"/>
    <property type="match status" value="1"/>
</dbReference>
<evidence type="ECO:0000256" key="12">
    <source>
        <dbReference type="ARBA" id="ARBA00022801"/>
    </source>
</evidence>
<keyword evidence="14" id="KW-0862">Zinc</keyword>
<dbReference type="PANTHER" id="PTHR12053">
    <property type="entry name" value="PROTEASE FAMILY M28 PLASMA GLUTAMATE CARBOXYPEPTIDASE-RELATED"/>
    <property type="match status" value="1"/>
</dbReference>
<evidence type="ECO:0000256" key="8">
    <source>
        <dbReference type="ARBA" id="ARBA00022645"/>
    </source>
</evidence>
<feature type="compositionally biased region" description="Basic and acidic residues" evidence="23">
    <location>
        <begin position="481"/>
        <end position="505"/>
    </location>
</feature>
<feature type="compositionally biased region" description="Polar residues" evidence="23">
    <location>
        <begin position="102"/>
        <end position="113"/>
    </location>
</feature>
<sequence>MAKSFRLFVGNIPQGTSEEELRTEFGAYGVVESVEVKTKANALSGTADTFGFVSLKTEDRIVTQCIKEFREQKYKGVFLNVSRAKESFLDRLKREREEAGAQKQNKNATSSSDEPVKLSNDAKPNKAQREELPTLPSLGQADESSSSESSDSDSDEEEEPSNNTSVPAAGSESVKKQEPELVKKWNQETYIEHGKLKIIPITGQVKEVIDRSKTHKNRSADGKQLSEKARIADEKRKQGLTKLSSAYEQQKLAIKNALSGEGSGSKRKIAFSDDEAEDGSRAGKRKLALFDGDGDGDEEDDGFEGNFKLRKQLSGQEGQKLYEMQTAYQGDNRFRMDDRFLDKDSIKKDDQTKSKKNKIAEKERLKQLEILSSVTGKPIASDKRNEQRNAPQMHRFDPSQRNELDHESSEDNRSKLSTIKQAECRESNYKVTDEKFYKVSDSLTGLLTGASGESNGQGGGGFSLLSMFGKASTAEDDDVESNQRGKYTKEDRPKDSGARFKHESSESEEEPEENGDQRVDDKAHDDEVAKNIAQRKAGYYSRQGIWKEKFFFLPNDSRFDDGRKFFGVLLSTQNVPQPCGDGKAAANGNAERKELAVDDLKKIYKKRRQREGKNMKMKSKLGFKVVNRRNVLLGVVITVLVSAPQLTAAQDSGLQCDLPRRLRREIEGYQPVVDQIFEQIVSGEFAGKTWDSLREFTDAFGPRLTGSKQLEDAIDFAVARMKEEGLENVHTEEAIVPHWVRGREWAELVEPIRKVLPMLGLGLSVGTPPEGIVAEVIAVESFEEFEKLSNRYVRGKIVVFAPEWTGYGSTGRYRYESASTAAKKGAAAVLVRSMTPFSIGTPHTGTLRYEEGVRKIPAAAITVEDAMFLLRKYRRGDRMSIHLKMDATNLDPTISRNTVGELQGSIYKNTSVVVVSGHMDSWDVGTGASDDAGGVFISWKAITFLKAMGLRPRRTIRAVYWTAEEQGLVGVSAYERQHAADEKEEFNVFFESDSGTFEPLGLDFSGNSEAQCIFAEIAKLMKGFEQFTYTSGVVGSDIGNFVNRGYPGVSLRNKNDNYFWYHHTHGDTIELEDPVDLDRSTALWAATAYVIADLSIDIPKDFKEEMASTRSLSGTQQIIKRFALVLILIGSLQHQIRYSHAGIVDNRIDRFGKDSNGACQLPDSLAAEIRSYQPIVNKIVDKIVNGEFAGQTWDDLAELVDTFGSRIAGSEQLEKAIDYVLERMKADGLENVHTENASVPHWVRGYENAELVKPFHKSLPLLGLGSTIGTPRGGIIAEVLAVESFKEFETIPPEQVKGKIVVFAPKWESYGRTVVYRSQAASVAARKGAVAALVRSITPFSIGSPHTGQQHYQEGVKKIPVACITVEDAMMLLRKYRRGDQMEIHLEMADRPMEPVISRNTIGELVGTAYTNTSVVVVSGHLDSWDVGVGAMDDGGGALISWKSLTYLKALGLRPRRTIRAILWTGEEEGLYGGAAYKEGHKAQEEKEFNFFFESDIGTFEPRGLDFVGNADAECIFREIVKLMSPLNATEFATPTDGGPDISHWTTRGFPGASLLNKNEKYFWYHHSAGDTMEVEDRKSLDKCAALWAAAAYVVADLSLYLQRSKFVTLFTASTAGN</sequence>
<feature type="compositionally biased region" description="Basic and acidic residues" evidence="23">
    <location>
        <begin position="332"/>
        <end position="367"/>
    </location>
</feature>
<dbReference type="InterPro" id="IPR007484">
    <property type="entry name" value="Peptidase_M28"/>
</dbReference>
<comment type="similarity">
    <text evidence="5">Belongs to the peptidase M28 family.</text>
</comment>
<keyword evidence="12" id="KW-0378">Hydrolase</keyword>
<keyword evidence="17" id="KW-0482">Metalloprotease</keyword>
<comment type="subcellular location">
    <subcellularLocation>
        <location evidence="1">Endoplasmic reticulum</location>
    </subcellularLocation>
    <subcellularLocation>
        <location evidence="3">Golgi apparatus</location>
    </subcellularLocation>
    <subcellularLocation>
        <location evidence="2">Lysosome</location>
    </subcellularLocation>
    <subcellularLocation>
        <location evidence="4">Secreted</location>
    </subcellularLocation>
</comment>
<evidence type="ECO:0000256" key="22">
    <source>
        <dbReference type="ARBA" id="ARBA00033328"/>
    </source>
</evidence>
<dbReference type="Gene3D" id="3.30.70.330">
    <property type="match status" value="1"/>
</dbReference>
<feature type="compositionally biased region" description="Basic and acidic residues" evidence="23">
    <location>
        <begin position="209"/>
        <end position="237"/>
    </location>
</feature>
<feature type="compositionally biased region" description="Acidic residues" evidence="23">
    <location>
        <begin position="292"/>
        <end position="303"/>
    </location>
</feature>
<evidence type="ECO:0000256" key="19">
    <source>
        <dbReference type="ARBA" id="ARBA00023180"/>
    </source>
</evidence>
<dbReference type="GO" id="GO:0005615">
    <property type="term" value="C:extracellular space"/>
    <property type="evidence" value="ECO:0007669"/>
    <property type="project" value="TreeGrafter"/>
</dbReference>
<evidence type="ECO:0000256" key="11">
    <source>
        <dbReference type="ARBA" id="ARBA00022729"/>
    </source>
</evidence>
<dbReference type="InterPro" id="IPR039866">
    <property type="entry name" value="CPQ"/>
</dbReference>
<dbReference type="Gene3D" id="3.40.630.10">
    <property type="entry name" value="Zn peptidases"/>
    <property type="match status" value="2"/>
</dbReference>
<evidence type="ECO:0000256" key="10">
    <source>
        <dbReference type="ARBA" id="ARBA00022723"/>
    </source>
</evidence>
<evidence type="ECO:0000256" key="14">
    <source>
        <dbReference type="ARBA" id="ARBA00022833"/>
    </source>
</evidence>
<dbReference type="SUPFAM" id="SSF53187">
    <property type="entry name" value="Zn-dependent exopeptidases"/>
    <property type="match status" value="2"/>
</dbReference>
<dbReference type="VEuPathDB" id="VectorBase:AALB017655"/>
<evidence type="ECO:0000256" key="6">
    <source>
        <dbReference type="ARBA" id="ARBA00014116"/>
    </source>
</evidence>
<dbReference type="PROSITE" id="PS50102">
    <property type="entry name" value="RRM"/>
    <property type="match status" value="1"/>
</dbReference>
<keyword evidence="25" id="KW-1185">Reference proteome</keyword>
<evidence type="ECO:0000256" key="20">
    <source>
        <dbReference type="ARBA" id="ARBA00023228"/>
    </source>
</evidence>
<evidence type="ECO:0000256" key="1">
    <source>
        <dbReference type="ARBA" id="ARBA00004240"/>
    </source>
</evidence>
<keyword evidence="20" id="KW-0458">Lysosome</keyword>
<dbReference type="GO" id="GO:0046872">
    <property type="term" value="F:metal ion binding"/>
    <property type="evidence" value="ECO:0007669"/>
    <property type="project" value="UniProtKB-KW"/>
</dbReference>
<feature type="compositionally biased region" description="Basic and acidic residues" evidence="23">
    <location>
        <begin position="515"/>
        <end position="524"/>
    </location>
</feature>
<evidence type="ECO:0000256" key="18">
    <source>
        <dbReference type="ARBA" id="ARBA00023145"/>
    </source>
</evidence>
<dbReference type="GO" id="GO:0006508">
    <property type="term" value="P:proteolysis"/>
    <property type="evidence" value="ECO:0007669"/>
    <property type="project" value="UniProtKB-KW"/>
</dbReference>
<organism evidence="24 25">
    <name type="scientific">Anopheles albimanus</name>
    <name type="common">New world malaria mosquito</name>
    <dbReference type="NCBI Taxonomy" id="7167"/>
    <lineage>
        <taxon>Eukaryota</taxon>
        <taxon>Metazoa</taxon>
        <taxon>Ecdysozoa</taxon>
        <taxon>Arthropoda</taxon>
        <taxon>Hexapoda</taxon>
        <taxon>Insecta</taxon>
        <taxon>Pterygota</taxon>
        <taxon>Neoptera</taxon>
        <taxon>Endopterygota</taxon>
        <taxon>Diptera</taxon>
        <taxon>Nematocera</taxon>
        <taxon>Culicoidea</taxon>
        <taxon>Culicidae</taxon>
        <taxon>Anophelinae</taxon>
        <taxon>Anopheles</taxon>
    </lineage>
</organism>
<dbReference type="VEuPathDB" id="VectorBase:AALB20_037168"/>
<name>A0A182FSA6_ANOAL</name>
<keyword evidence="13" id="KW-0256">Endoplasmic reticulum</keyword>
<feature type="compositionally biased region" description="Basic and acidic residues" evidence="23">
    <location>
        <begin position="123"/>
        <end position="132"/>
    </location>
</feature>
<evidence type="ECO:0000256" key="16">
    <source>
        <dbReference type="ARBA" id="ARBA00023034"/>
    </source>
</evidence>
<comment type="subunit">
    <text evidence="21">Homodimer. The monomeric form is inactive while the homodimer is active.</text>
</comment>
<evidence type="ECO:0000313" key="24">
    <source>
        <dbReference type="EnsemblMetazoa" id="AALB009433-PA"/>
    </source>
</evidence>
<dbReference type="GO" id="GO:0004180">
    <property type="term" value="F:carboxypeptidase activity"/>
    <property type="evidence" value="ECO:0007669"/>
    <property type="project" value="UniProtKB-KW"/>
</dbReference>
<feature type="compositionally biased region" description="Basic and acidic residues" evidence="23">
    <location>
        <begin position="394"/>
        <end position="414"/>
    </location>
</feature>
<evidence type="ECO:0000256" key="7">
    <source>
        <dbReference type="ARBA" id="ARBA00022525"/>
    </source>
</evidence>
<dbReference type="GO" id="GO:0005764">
    <property type="term" value="C:lysosome"/>
    <property type="evidence" value="ECO:0007669"/>
    <property type="project" value="UniProtKB-SubCell"/>
</dbReference>
<evidence type="ECO:0000256" key="23">
    <source>
        <dbReference type="SAM" id="MobiDB-lite"/>
    </source>
</evidence>
<evidence type="ECO:0000256" key="5">
    <source>
        <dbReference type="ARBA" id="ARBA00010918"/>
    </source>
</evidence>